<dbReference type="PANTHER" id="PTHR11607">
    <property type="entry name" value="ALPHA-MANNOSIDASE"/>
    <property type="match status" value="1"/>
</dbReference>
<organism evidence="2">
    <name type="scientific">Timema tahoe</name>
    <dbReference type="NCBI Taxonomy" id="61484"/>
    <lineage>
        <taxon>Eukaryota</taxon>
        <taxon>Metazoa</taxon>
        <taxon>Ecdysozoa</taxon>
        <taxon>Arthropoda</taxon>
        <taxon>Hexapoda</taxon>
        <taxon>Insecta</taxon>
        <taxon>Pterygota</taxon>
        <taxon>Neoptera</taxon>
        <taxon>Polyneoptera</taxon>
        <taxon>Phasmatodea</taxon>
        <taxon>Timematodea</taxon>
        <taxon>Timematoidea</taxon>
        <taxon>Timematidae</taxon>
        <taxon>Timema</taxon>
    </lineage>
</organism>
<dbReference type="GO" id="GO:0000139">
    <property type="term" value="C:Golgi membrane"/>
    <property type="evidence" value="ECO:0007669"/>
    <property type="project" value="TreeGrafter"/>
</dbReference>
<dbReference type="Gene3D" id="3.20.110.10">
    <property type="entry name" value="Glycoside hydrolase 38, N terminal domain"/>
    <property type="match status" value="1"/>
</dbReference>
<accession>A0A7R9IB86</accession>
<name>A0A7R9IB86_9NEOP</name>
<dbReference type="EMBL" id="OE000058">
    <property type="protein sequence ID" value="CAD7452212.1"/>
    <property type="molecule type" value="Genomic_DNA"/>
</dbReference>
<dbReference type="GO" id="GO:0006491">
    <property type="term" value="P:N-glycan processing"/>
    <property type="evidence" value="ECO:0007669"/>
    <property type="project" value="TreeGrafter"/>
</dbReference>
<dbReference type="AlphaFoldDB" id="A0A7R9IB86"/>
<protein>
    <recommendedName>
        <fullName evidence="1">Glycoside hydrolase family 38 N-terminal domain-containing protein</fullName>
    </recommendedName>
</protein>
<gene>
    <name evidence="2" type="ORF">TTEB3V08_LOCUS399</name>
</gene>
<dbReference type="Pfam" id="PF01074">
    <property type="entry name" value="Glyco_hydro_38N"/>
    <property type="match status" value="1"/>
</dbReference>
<dbReference type="InterPro" id="IPR050843">
    <property type="entry name" value="Glycosyl_Hydrlase_38"/>
</dbReference>
<dbReference type="PANTHER" id="PTHR11607:SF70">
    <property type="entry name" value="ALPHA-MANNOSIDASE"/>
    <property type="match status" value="1"/>
</dbReference>
<feature type="domain" description="Glycoside hydrolase family 38 N-terminal" evidence="1">
    <location>
        <begin position="9"/>
        <end position="67"/>
    </location>
</feature>
<evidence type="ECO:0000259" key="1">
    <source>
        <dbReference type="Pfam" id="PF01074"/>
    </source>
</evidence>
<dbReference type="InterPro" id="IPR011330">
    <property type="entry name" value="Glyco_hydro/deAcase_b/a-brl"/>
</dbReference>
<dbReference type="InterPro" id="IPR027291">
    <property type="entry name" value="Glyco_hydro_38_N_sf"/>
</dbReference>
<dbReference type="SUPFAM" id="SSF88713">
    <property type="entry name" value="Glycoside hydrolase/deacetylase"/>
    <property type="match status" value="1"/>
</dbReference>
<proteinExistence type="predicted"/>
<evidence type="ECO:0000313" key="2">
    <source>
        <dbReference type="EMBL" id="CAD7452212.1"/>
    </source>
</evidence>
<dbReference type="InterPro" id="IPR000602">
    <property type="entry name" value="Glyco_hydro_38_N"/>
</dbReference>
<dbReference type="GO" id="GO:0004559">
    <property type="term" value="F:alpha-mannosidase activity"/>
    <property type="evidence" value="ECO:0007669"/>
    <property type="project" value="InterPro"/>
</dbReference>
<reference evidence="2" key="1">
    <citation type="submission" date="2020-11" db="EMBL/GenBank/DDBJ databases">
        <authorList>
            <person name="Tran Van P."/>
        </authorList>
    </citation>
    <scope>NUCLEOTIDE SEQUENCE</scope>
</reference>
<dbReference type="GO" id="GO:0006013">
    <property type="term" value="P:mannose metabolic process"/>
    <property type="evidence" value="ECO:0007669"/>
    <property type="project" value="InterPro"/>
</dbReference>
<sequence length="255" mass="29095">MHMTRTVEVILVPHSHNDPGWLKTYESYYHYQTRNILNNMVDKLQHFSNMTFVWSEISFFAQWWESACASRRLLYLTDVHAYNYVSLIKRSSPMMGIDSQPDVLRRVFPKVFSFSLRENVEGTLGRFTTFPTLHHENATFCLTVAWEKGRLLEGLNCGGDINFRCAERKTCPWFPIRPHGGSGAVGLKVNRVANNEERARCITSSVFQRSVGLVDRDVRGRKEGSSIRILVPLRPGDSGVGRSVISQTKRQLGLG</sequence>